<dbReference type="EMBL" id="CAUWAG010000003">
    <property type="protein sequence ID" value="CAJ2500025.1"/>
    <property type="molecule type" value="Genomic_DNA"/>
</dbReference>
<keyword evidence="3" id="KW-1185">Reference proteome</keyword>
<dbReference type="GO" id="GO:0000209">
    <property type="term" value="P:protein polyubiquitination"/>
    <property type="evidence" value="ECO:0007669"/>
    <property type="project" value="TreeGrafter"/>
</dbReference>
<dbReference type="PANTHER" id="PTHR13252:SF9">
    <property type="entry name" value="F-BOX ONLY PROTEIN 28"/>
    <property type="match status" value="1"/>
</dbReference>
<dbReference type="InterPro" id="IPR039719">
    <property type="entry name" value="FBXO28"/>
</dbReference>
<evidence type="ECO:0000313" key="3">
    <source>
        <dbReference type="Proteomes" id="UP001295740"/>
    </source>
</evidence>
<dbReference type="Gene3D" id="1.20.1280.50">
    <property type="match status" value="1"/>
</dbReference>
<dbReference type="InterPro" id="IPR001810">
    <property type="entry name" value="F-box_dom"/>
</dbReference>
<dbReference type="Proteomes" id="UP001295740">
    <property type="component" value="Unassembled WGS sequence"/>
</dbReference>
<dbReference type="AlphaFoldDB" id="A0AAI8YCS8"/>
<name>A0AAI8YCS8_9PEZI</name>
<organism evidence="2 3">
    <name type="scientific">Anthostomella pinea</name>
    <dbReference type="NCBI Taxonomy" id="933095"/>
    <lineage>
        <taxon>Eukaryota</taxon>
        <taxon>Fungi</taxon>
        <taxon>Dikarya</taxon>
        <taxon>Ascomycota</taxon>
        <taxon>Pezizomycotina</taxon>
        <taxon>Sordariomycetes</taxon>
        <taxon>Xylariomycetidae</taxon>
        <taxon>Xylariales</taxon>
        <taxon>Xylariaceae</taxon>
        <taxon>Anthostomella</taxon>
    </lineage>
</organism>
<sequence length="628" mass="70183">MAAPNRLQSLPDELFLQILSFLDTHDIVKLQPLSKHFLRLCRDSTVWRHRCLLASALLERVQLYRWGSDWVDEGGASLVGHEPEGHGEPQSTVVENLSRLSAKRRKKEHVRIAANWDPTFPSETTNWYDEYIQRNAPTAVSWFQKPQVSSGSVKGAADVSGVALYKPSESNPHELFAVSPLADGSVCLWDIKGTCSKKGTGTIYSRSSPGLLCADGPETDLSRRSKMINTGVTECVSVDSQRDRAFFTVQSRLVEVDLRTLAVVDVQPFEWSITTLSAADPRIPLTIGTVNGLHLHDYRSRYQHRQYHGERTDYAGHKFVFDLSRVLDPRPLPPYAPLAQSGPQSILHLDCPGNQDQTYDIFVGGRFSNILHYDRRMFPSIKGSIHSGARLCSLASLPYPFSSIDSDLRRRLQLSEEQVKKSKNVPGGRTLIACGEYNTKGSLELYGLSPAADDRPKTGSSCNSVMKNRQTASKSKLLSVINHGTRILFSDGQGYLKWVERDGFTEVRRLKIGKSEKLVQRSLFASMPALDELARKLLPTGTGQDDEVQANNDDILFWTGEKLGLVSFTSKPGFSAEDFEDVTKTPEELAAEHEEMLYSERMRQALERQANEARFVQHLGAGNIRNGF</sequence>
<proteinExistence type="predicted"/>
<evidence type="ECO:0000313" key="2">
    <source>
        <dbReference type="EMBL" id="CAJ2500025.1"/>
    </source>
</evidence>
<dbReference type="Pfam" id="PF12937">
    <property type="entry name" value="F-box-like"/>
    <property type="match status" value="1"/>
</dbReference>
<gene>
    <name evidence="2" type="ORF">KHLLAP_LOCUS493</name>
</gene>
<dbReference type="SMART" id="SM00256">
    <property type="entry name" value="FBOX"/>
    <property type="match status" value="1"/>
</dbReference>
<comment type="caution">
    <text evidence="2">The sequence shown here is derived from an EMBL/GenBank/DDBJ whole genome shotgun (WGS) entry which is preliminary data.</text>
</comment>
<dbReference type="PANTHER" id="PTHR13252">
    <property type="entry name" value="F-BOX ONLY PROTEIN 28"/>
    <property type="match status" value="1"/>
</dbReference>
<evidence type="ECO:0000259" key="1">
    <source>
        <dbReference type="PROSITE" id="PS50181"/>
    </source>
</evidence>
<protein>
    <submittedName>
        <fullName evidence="2">Uu.00g028780.m01.CDS01</fullName>
    </submittedName>
</protein>
<accession>A0AAI8YCS8</accession>
<dbReference type="InterPro" id="IPR036047">
    <property type="entry name" value="F-box-like_dom_sf"/>
</dbReference>
<dbReference type="SUPFAM" id="SSF81383">
    <property type="entry name" value="F-box domain"/>
    <property type="match status" value="1"/>
</dbReference>
<feature type="domain" description="F-box" evidence="1">
    <location>
        <begin position="4"/>
        <end position="50"/>
    </location>
</feature>
<reference evidence="2" key="1">
    <citation type="submission" date="2023-10" db="EMBL/GenBank/DDBJ databases">
        <authorList>
            <person name="Hackl T."/>
        </authorList>
    </citation>
    <scope>NUCLEOTIDE SEQUENCE</scope>
</reference>
<dbReference type="PROSITE" id="PS50181">
    <property type="entry name" value="FBOX"/>
    <property type="match status" value="1"/>
</dbReference>